<dbReference type="RefSeq" id="XP_010465020.1">
    <property type="nucleotide sequence ID" value="XM_010466718.2"/>
</dbReference>
<feature type="compositionally biased region" description="Basic and acidic residues" evidence="1">
    <location>
        <begin position="192"/>
        <end position="202"/>
    </location>
</feature>
<dbReference type="Proteomes" id="UP000694864">
    <property type="component" value="Chromosome 15"/>
</dbReference>
<reference evidence="2" key="1">
    <citation type="journal article" date="2014" name="Nat. Commun.">
        <title>The emerging biofuel crop Camelina sativa retains a highly undifferentiated hexaploid genome structure.</title>
        <authorList>
            <person name="Kagale S."/>
            <person name="Koh C."/>
            <person name="Nixon J."/>
            <person name="Bollina V."/>
            <person name="Clarke W.E."/>
            <person name="Tuteja R."/>
            <person name="Spillane C."/>
            <person name="Robinson S.J."/>
            <person name="Links M.G."/>
            <person name="Clarke C."/>
            <person name="Higgins E.E."/>
            <person name="Huebert T."/>
            <person name="Sharpe A.G."/>
            <person name="Parkin I.A."/>
        </authorList>
    </citation>
    <scope>NUCLEOTIDE SEQUENCE [LARGE SCALE GENOMIC DNA]</scope>
    <source>
        <strain evidence="2">cv. DH55</strain>
    </source>
</reference>
<feature type="compositionally biased region" description="Acidic residues" evidence="1">
    <location>
        <begin position="107"/>
        <end position="127"/>
    </location>
</feature>
<feature type="region of interest" description="Disordered" evidence="1">
    <location>
        <begin position="176"/>
        <end position="202"/>
    </location>
</feature>
<proteinExistence type="predicted"/>
<gene>
    <name evidence="3" type="primary">LOC104745469</name>
</gene>
<evidence type="ECO:0000313" key="3">
    <source>
        <dbReference type="RefSeq" id="XP_010465020.1"/>
    </source>
</evidence>
<protein>
    <submittedName>
        <fullName evidence="3">Uncharacterized protein LOC104745469</fullName>
    </submittedName>
</protein>
<evidence type="ECO:0000313" key="2">
    <source>
        <dbReference type="Proteomes" id="UP000694864"/>
    </source>
</evidence>
<evidence type="ECO:0000256" key="1">
    <source>
        <dbReference type="SAM" id="MobiDB-lite"/>
    </source>
</evidence>
<feature type="region of interest" description="Disordered" evidence="1">
    <location>
        <begin position="1"/>
        <end position="43"/>
    </location>
</feature>
<feature type="compositionally biased region" description="Basic and acidic residues" evidence="1">
    <location>
        <begin position="1"/>
        <end position="39"/>
    </location>
</feature>
<reference evidence="3" key="2">
    <citation type="submission" date="2025-08" db="UniProtKB">
        <authorList>
            <consortium name="RefSeq"/>
        </authorList>
    </citation>
    <scope>IDENTIFICATION</scope>
    <source>
        <tissue evidence="3">Leaf</tissue>
    </source>
</reference>
<keyword evidence="2" id="KW-1185">Reference proteome</keyword>
<dbReference type="GeneID" id="104745469"/>
<name>A0ABM0W352_CAMSA</name>
<accession>A0ABM0W352</accession>
<organism evidence="2 3">
    <name type="scientific">Camelina sativa</name>
    <name type="common">False flax</name>
    <name type="synonym">Myagrum sativum</name>
    <dbReference type="NCBI Taxonomy" id="90675"/>
    <lineage>
        <taxon>Eukaryota</taxon>
        <taxon>Viridiplantae</taxon>
        <taxon>Streptophyta</taxon>
        <taxon>Embryophyta</taxon>
        <taxon>Tracheophyta</taxon>
        <taxon>Spermatophyta</taxon>
        <taxon>Magnoliopsida</taxon>
        <taxon>eudicotyledons</taxon>
        <taxon>Gunneridae</taxon>
        <taxon>Pentapetalae</taxon>
        <taxon>rosids</taxon>
        <taxon>malvids</taxon>
        <taxon>Brassicales</taxon>
        <taxon>Brassicaceae</taxon>
        <taxon>Camelineae</taxon>
        <taxon>Camelina</taxon>
    </lineage>
</organism>
<sequence length="202" mass="22772">MGGDRDAKRQKTTETAKVEEKVEKTTEMDKVDNNNKEETAGSVNFEELRDDLFREAAKLVSEDPSTKIAIFFTPPSSSDGSMCSFGYPSVDGVVKTFLADSDPAKNEEDEDEDDAEEEEDDAVEEEDGSSKGFWWEEGMKRIHSMNAEELQASYDRLSRLRDRMVLQLDDEAKLKLAHDSGNQQEEDLLLPNDKDAQPKPKP</sequence>
<feature type="region of interest" description="Disordered" evidence="1">
    <location>
        <begin position="98"/>
        <end position="134"/>
    </location>
</feature>